<name>A0A0K6GXM7_9NEIS</name>
<feature type="modified residue" description="4-aspartylphosphate" evidence="2">
    <location>
        <position position="57"/>
    </location>
</feature>
<evidence type="ECO:0000313" key="5">
    <source>
        <dbReference type="EMBL" id="CUA83481.1"/>
    </source>
</evidence>
<keyword evidence="6" id="KW-1185">Reference proteome</keyword>
<dbReference type="PANTHER" id="PTHR48111:SF3">
    <property type="entry name" value="TRANSCRIPTIONAL REGULATORY PROTEIN BTSR"/>
    <property type="match status" value="1"/>
</dbReference>
<organism evidence="5 6">
    <name type="scientific">Gulbenkiania indica</name>
    <dbReference type="NCBI Taxonomy" id="375574"/>
    <lineage>
        <taxon>Bacteria</taxon>
        <taxon>Pseudomonadati</taxon>
        <taxon>Pseudomonadota</taxon>
        <taxon>Betaproteobacteria</taxon>
        <taxon>Neisseriales</taxon>
        <taxon>Chromobacteriaceae</taxon>
        <taxon>Gulbenkiania</taxon>
    </lineage>
</organism>
<keyword evidence="1" id="KW-0238">DNA-binding</keyword>
<gene>
    <name evidence="5" type="ORF">Ga0061063_1765</name>
</gene>
<dbReference type="GO" id="GO:0005829">
    <property type="term" value="C:cytosol"/>
    <property type="evidence" value="ECO:0007669"/>
    <property type="project" value="TreeGrafter"/>
</dbReference>
<accession>A0A0K6GXM7</accession>
<feature type="domain" description="HTH LytTR-type" evidence="4">
    <location>
        <begin position="130"/>
        <end position="237"/>
    </location>
</feature>
<dbReference type="GO" id="GO:0006355">
    <property type="term" value="P:regulation of DNA-templated transcription"/>
    <property type="evidence" value="ECO:0007669"/>
    <property type="project" value="TreeGrafter"/>
</dbReference>
<dbReference type="GO" id="GO:0000156">
    <property type="term" value="F:phosphorelay response regulator activity"/>
    <property type="evidence" value="ECO:0007669"/>
    <property type="project" value="TreeGrafter"/>
</dbReference>
<dbReference type="OrthoDB" id="236568at2"/>
<dbReference type="Pfam" id="PF00072">
    <property type="entry name" value="Response_reg"/>
    <property type="match status" value="1"/>
</dbReference>
<evidence type="ECO:0000313" key="6">
    <source>
        <dbReference type="Proteomes" id="UP000243535"/>
    </source>
</evidence>
<keyword evidence="2" id="KW-0597">Phosphoprotein</keyword>
<dbReference type="PROSITE" id="PS50930">
    <property type="entry name" value="HTH_LYTTR"/>
    <property type="match status" value="1"/>
</dbReference>
<reference evidence="6" key="1">
    <citation type="submission" date="2015-08" db="EMBL/GenBank/DDBJ databases">
        <authorList>
            <person name="Varghese N."/>
        </authorList>
    </citation>
    <scope>NUCLEOTIDE SEQUENCE [LARGE SCALE GENOMIC DNA]</scope>
    <source>
        <strain evidence="6">DSM 17901</strain>
    </source>
</reference>
<dbReference type="SMART" id="SM00448">
    <property type="entry name" value="REC"/>
    <property type="match status" value="1"/>
</dbReference>
<dbReference type="InterPro" id="IPR011006">
    <property type="entry name" value="CheY-like_superfamily"/>
</dbReference>
<protein>
    <submittedName>
        <fullName evidence="5">Two component transcriptional regulator, LytTR family</fullName>
    </submittedName>
</protein>
<sequence length="243" mass="26826">MDGVALRVLLVDDEPLARLRLRQLLGDCGACVAGECASAESALAWLATNEADAVLVDIGMPGTDGLAFSRHMATLPRPPSVIFVTAHDQHAVEAFELGVLDYLLKPVRRERLVRALERVPARPQPSGGAFRVRGRNRLLLVPYDAARFLRASEKYVELHAVTGMYLLDEPLVVLEARLGPLALRIHRNCLVMRQALRGLLRPGNNTDEGWLVQLEGLDEPLPVSRRQLAHVKQAFEGARHAFD</sequence>
<dbReference type="Gene3D" id="2.40.50.1020">
    <property type="entry name" value="LytTr DNA-binding domain"/>
    <property type="match status" value="1"/>
</dbReference>
<dbReference type="InterPro" id="IPR007492">
    <property type="entry name" value="LytTR_DNA-bd_dom"/>
</dbReference>
<dbReference type="STRING" id="375574.GCA_001418035_01557"/>
<dbReference type="GO" id="GO:0032993">
    <property type="term" value="C:protein-DNA complex"/>
    <property type="evidence" value="ECO:0007669"/>
    <property type="project" value="TreeGrafter"/>
</dbReference>
<dbReference type="InterPro" id="IPR039420">
    <property type="entry name" value="WalR-like"/>
</dbReference>
<dbReference type="Gene3D" id="3.40.50.2300">
    <property type="match status" value="1"/>
</dbReference>
<dbReference type="EMBL" id="CYHA01000003">
    <property type="protein sequence ID" value="CUA83481.1"/>
    <property type="molecule type" value="Genomic_DNA"/>
</dbReference>
<evidence type="ECO:0000259" key="3">
    <source>
        <dbReference type="PROSITE" id="PS50110"/>
    </source>
</evidence>
<dbReference type="SUPFAM" id="SSF52172">
    <property type="entry name" value="CheY-like"/>
    <property type="match status" value="1"/>
</dbReference>
<evidence type="ECO:0000259" key="4">
    <source>
        <dbReference type="PROSITE" id="PS50930"/>
    </source>
</evidence>
<proteinExistence type="predicted"/>
<dbReference type="RefSeq" id="WP_055433927.1">
    <property type="nucleotide sequence ID" value="NZ_CYHA01000003.1"/>
</dbReference>
<dbReference type="PROSITE" id="PS50110">
    <property type="entry name" value="RESPONSE_REGULATORY"/>
    <property type="match status" value="1"/>
</dbReference>
<dbReference type="InterPro" id="IPR001789">
    <property type="entry name" value="Sig_transdc_resp-reg_receiver"/>
</dbReference>
<dbReference type="Pfam" id="PF04397">
    <property type="entry name" value="LytTR"/>
    <property type="match status" value="1"/>
</dbReference>
<feature type="domain" description="Response regulatory" evidence="3">
    <location>
        <begin position="7"/>
        <end position="120"/>
    </location>
</feature>
<dbReference type="PANTHER" id="PTHR48111">
    <property type="entry name" value="REGULATOR OF RPOS"/>
    <property type="match status" value="1"/>
</dbReference>
<evidence type="ECO:0000256" key="1">
    <source>
        <dbReference type="ARBA" id="ARBA00023125"/>
    </source>
</evidence>
<dbReference type="GO" id="GO:0000976">
    <property type="term" value="F:transcription cis-regulatory region binding"/>
    <property type="evidence" value="ECO:0007669"/>
    <property type="project" value="TreeGrafter"/>
</dbReference>
<dbReference type="Proteomes" id="UP000243535">
    <property type="component" value="Unassembled WGS sequence"/>
</dbReference>
<evidence type="ECO:0000256" key="2">
    <source>
        <dbReference type="PROSITE-ProRule" id="PRU00169"/>
    </source>
</evidence>
<dbReference type="AlphaFoldDB" id="A0A0K6GXM7"/>
<dbReference type="SMART" id="SM00850">
    <property type="entry name" value="LytTR"/>
    <property type="match status" value="1"/>
</dbReference>